<name>A0A1I7YNK7_9BILA</name>
<accession>A0A1I7YNK7</accession>
<reference evidence="2" key="1">
    <citation type="submission" date="2016-11" db="UniProtKB">
        <authorList>
            <consortium name="WormBaseParasite"/>
        </authorList>
    </citation>
    <scope>IDENTIFICATION</scope>
</reference>
<protein>
    <submittedName>
        <fullName evidence="2">Uncharacterized protein</fullName>
    </submittedName>
</protein>
<evidence type="ECO:0000313" key="2">
    <source>
        <dbReference type="WBParaSite" id="L893_g18228.t1"/>
    </source>
</evidence>
<keyword evidence="1" id="KW-1185">Reference proteome</keyword>
<evidence type="ECO:0000313" key="1">
    <source>
        <dbReference type="Proteomes" id="UP000095287"/>
    </source>
</evidence>
<dbReference type="WBParaSite" id="L893_g18228.t1">
    <property type="protein sequence ID" value="L893_g18228.t1"/>
    <property type="gene ID" value="L893_g18228"/>
</dbReference>
<organism evidence="1 2">
    <name type="scientific">Steinernema glaseri</name>
    <dbReference type="NCBI Taxonomy" id="37863"/>
    <lineage>
        <taxon>Eukaryota</taxon>
        <taxon>Metazoa</taxon>
        <taxon>Ecdysozoa</taxon>
        <taxon>Nematoda</taxon>
        <taxon>Chromadorea</taxon>
        <taxon>Rhabditida</taxon>
        <taxon>Tylenchina</taxon>
        <taxon>Panagrolaimomorpha</taxon>
        <taxon>Strongyloidoidea</taxon>
        <taxon>Steinernematidae</taxon>
        <taxon>Steinernema</taxon>
    </lineage>
</organism>
<sequence length="76" mass="8758">MCLLLETDRQVSSNLANLPWKGPLVDCVVREASSRFYFPFRNSFCLLDGFLGSYAGVSRLRLLSDHLHLGRMRVRR</sequence>
<proteinExistence type="predicted"/>
<dbReference type="Proteomes" id="UP000095287">
    <property type="component" value="Unplaced"/>
</dbReference>
<dbReference type="AlphaFoldDB" id="A0A1I7YNK7"/>